<feature type="domain" description="Fibrinogen C-terminal" evidence="1">
    <location>
        <begin position="3"/>
        <end position="143"/>
    </location>
</feature>
<dbReference type="Gene3D" id="3.90.215.10">
    <property type="entry name" value="Gamma Fibrinogen, chain A, domain 1"/>
    <property type="match status" value="1"/>
</dbReference>
<reference evidence="2 3" key="1">
    <citation type="submission" date="2022-12" db="EMBL/GenBank/DDBJ databases">
        <title>Chromosome-level genome of Tegillarca granosa.</title>
        <authorList>
            <person name="Kim J."/>
        </authorList>
    </citation>
    <scope>NUCLEOTIDE SEQUENCE [LARGE SCALE GENOMIC DNA]</scope>
    <source>
        <strain evidence="2">Teg-2019</strain>
        <tissue evidence="2">Adductor muscle</tissue>
    </source>
</reference>
<proteinExistence type="predicted"/>
<dbReference type="PANTHER" id="PTHR19143">
    <property type="entry name" value="FIBRINOGEN/TENASCIN/ANGIOPOEITIN"/>
    <property type="match status" value="1"/>
</dbReference>
<dbReference type="InterPro" id="IPR036056">
    <property type="entry name" value="Fibrinogen-like_C"/>
</dbReference>
<name>A0ABQ9FG45_TEGGR</name>
<organism evidence="2 3">
    <name type="scientific">Tegillarca granosa</name>
    <name type="common">Malaysian cockle</name>
    <name type="synonym">Anadara granosa</name>
    <dbReference type="NCBI Taxonomy" id="220873"/>
    <lineage>
        <taxon>Eukaryota</taxon>
        <taxon>Metazoa</taxon>
        <taxon>Spiralia</taxon>
        <taxon>Lophotrochozoa</taxon>
        <taxon>Mollusca</taxon>
        <taxon>Bivalvia</taxon>
        <taxon>Autobranchia</taxon>
        <taxon>Pteriomorphia</taxon>
        <taxon>Arcoida</taxon>
        <taxon>Arcoidea</taxon>
        <taxon>Arcidae</taxon>
        <taxon>Tegillarca</taxon>
    </lineage>
</organism>
<dbReference type="InterPro" id="IPR014716">
    <property type="entry name" value="Fibrinogen_a/b/g_C_1"/>
</dbReference>
<evidence type="ECO:0000259" key="1">
    <source>
        <dbReference type="SMART" id="SM00186"/>
    </source>
</evidence>
<dbReference type="Pfam" id="PF00147">
    <property type="entry name" value="Fibrinogen_C"/>
    <property type="match status" value="1"/>
</dbReference>
<evidence type="ECO:0000313" key="3">
    <source>
        <dbReference type="Proteomes" id="UP001217089"/>
    </source>
</evidence>
<dbReference type="SUPFAM" id="SSF56496">
    <property type="entry name" value="Fibrinogen C-terminal domain-like"/>
    <property type="match status" value="1"/>
</dbReference>
<protein>
    <recommendedName>
        <fullName evidence="1">Fibrinogen C-terminal domain-containing protein</fullName>
    </recommendedName>
</protein>
<dbReference type="InterPro" id="IPR050373">
    <property type="entry name" value="Fibrinogen_C-term_domain"/>
</dbReference>
<dbReference type="Proteomes" id="UP001217089">
    <property type="component" value="Unassembled WGS sequence"/>
</dbReference>
<dbReference type="Gene3D" id="4.10.530.10">
    <property type="entry name" value="Gamma-fibrinogen Carboxyl Terminal Fragment, domain 2"/>
    <property type="match status" value="1"/>
</dbReference>
<accession>A0ABQ9FG45</accession>
<dbReference type="EMBL" id="JARBDR010000337">
    <property type="protein sequence ID" value="KAJ8315161.1"/>
    <property type="molecule type" value="Genomic_DNA"/>
</dbReference>
<keyword evidence="3" id="KW-1185">Reference proteome</keyword>
<gene>
    <name evidence="2" type="ORF">KUTeg_007311</name>
</gene>
<dbReference type="SMART" id="SM00186">
    <property type="entry name" value="FBG"/>
    <property type="match status" value="1"/>
</dbReference>
<dbReference type="InterPro" id="IPR002181">
    <property type="entry name" value="Fibrinogen_a/b/g_C_dom"/>
</dbReference>
<evidence type="ECO:0000313" key="2">
    <source>
        <dbReference type="EMBL" id="KAJ8315161.1"/>
    </source>
</evidence>
<comment type="caution">
    <text evidence="2">The sequence shown here is derived from an EMBL/GenBank/DDBJ whole genome shotgun (WGS) entry which is preliminary data.</text>
</comment>
<dbReference type="PANTHER" id="PTHR19143:SF458">
    <property type="entry name" value="FIBRINOGEN C-TERMINAL DOMAIN-CONTAINING PROTEIN-RELATED"/>
    <property type="match status" value="1"/>
</dbReference>
<sequence>MSSAHSPCYDGERTCLMNHNVLYLFRFLKCIYVLGNDRIHLLTKLKSCQLRIDMENFNCDKKYAKYSNLQLDARTLFLYGDGTGYHNGHTFSTKDKEHDANGGSCARTYVGALWYRSCYHLNLNGKYMEKPKYCPIGMLFKTTICL</sequence>